<dbReference type="Pfam" id="PF13175">
    <property type="entry name" value="AAA_15"/>
    <property type="match status" value="1"/>
</dbReference>
<dbReference type="EMBL" id="VBUK01000001">
    <property type="protein sequence ID" value="TLF46610.1"/>
    <property type="molecule type" value="Genomic_DNA"/>
</dbReference>
<dbReference type="PANTHER" id="PTHR43581:SF4">
    <property type="entry name" value="ATP_GTP PHOSPHATASE"/>
    <property type="match status" value="1"/>
</dbReference>
<dbReference type="PANTHER" id="PTHR43581">
    <property type="entry name" value="ATP/GTP PHOSPHATASE"/>
    <property type="match status" value="1"/>
</dbReference>
<sequence length="640" mass="74658">MYIKFNSTLAAINSEFAPNNRECVYYFKENQLLDENPKNFGKLSTINLFIGTNNSGKSRFLRGLLKIESSFIKISSKESHVHLESIADNIVEFYNSKRKRLFNLDNQLCREVDSIFQGLQLSKDPYRDFTNNYGNKGELFKEAKRTKLNISKELEGKNLENLNPFFQGLVLKLEFLELVCSFSDELDFVIKKYGSHRVYLPIMRSIKRSANIEPSIFRLAVSKLYGVKEDLIFSGLDLYNKVLRIRNNVKEERRGFEKFEKFLSKYFFHGDDVEIISSLDKEEHLIFYVGDDEKKIHDIGDGIQSIILLMFPIFTAQENTWVFIDEPETHLHPGLQKVFLETLLYDEYLLSKNLIYFFTTHSNHFLDLTINSDNISIFQFEKENKEKFKIKNNVKPDREVLDLLGVSNSSVFLANTSLWVEGPTDRKYLSFFLKKYCEGRKKQYLKEDIDFAFFEYGGNLIAHYLFDKAEFEADETEIRSKINSFALSNKIFLLADEDNSKGNTKKGQRRIALENLSEKSNNFLYQNTELREIENLLPKKVIKEFMKEIASGSKLESIDFRKSDYDKLGLGSFYENLFKANGIEKKNQKAFLADSGTLKNDYKIKLCEFTINSNLSYEDLTLNNPILDKLITDLYNFILK</sequence>
<proteinExistence type="predicted"/>
<evidence type="ECO:0000259" key="1">
    <source>
        <dbReference type="Pfam" id="PF13175"/>
    </source>
</evidence>
<dbReference type="SUPFAM" id="SSF52540">
    <property type="entry name" value="P-loop containing nucleoside triphosphate hydrolases"/>
    <property type="match status" value="1"/>
</dbReference>
<keyword evidence="2" id="KW-0547">Nucleotide-binding</keyword>
<dbReference type="InterPro" id="IPR041685">
    <property type="entry name" value="AAA_GajA/Old/RecF-like"/>
</dbReference>
<protein>
    <submittedName>
        <fullName evidence="2">ATP-binding protein</fullName>
    </submittedName>
</protein>
<gene>
    <name evidence="2" type="ORF">FEK29_02205</name>
</gene>
<organism evidence="2 3">
    <name type="scientific">Maribacter aurantiacus</name>
    <dbReference type="NCBI Taxonomy" id="1882343"/>
    <lineage>
        <taxon>Bacteria</taxon>
        <taxon>Pseudomonadati</taxon>
        <taxon>Bacteroidota</taxon>
        <taxon>Flavobacteriia</taxon>
        <taxon>Flavobacteriales</taxon>
        <taxon>Flavobacteriaceae</taxon>
        <taxon>Maribacter</taxon>
    </lineage>
</organism>
<accession>A0A5R8MAS6</accession>
<evidence type="ECO:0000313" key="3">
    <source>
        <dbReference type="Proteomes" id="UP000308382"/>
    </source>
</evidence>
<feature type="domain" description="Endonuclease GajA/Old nuclease/RecF-like AAA" evidence="1">
    <location>
        <begin position="42"/>
        <end position="365"/>
    </location>
</feature>
<dbReference type="GO" id="GO:0005524">
    <property type="term" value="F:ATP binding"/>
    <property type="evidence" value="ECO:0007669"/>
    <property type="project" value="UniProtKB-KW"/>
</dbReference>
<keyword evidence="2" id="KW-0067">ATP-binding</keyword>
<dbReference type="AlphaFoldDB" id="A0A5R8MAS6"/>
<dbReference type="Gene3D" id="3.40.50.300">
    <property type="entry name" value="P-loop containing nucleotide triphosphate hydrolases"/>
    <property type="match status" value="1"/>
</dbReference>
<dbReference type="InterPro" id="IPR051396">
    <property type="entry name" value="Bact_Antivir_Def_Nuclease"/>
</dbReference>
<keyword evidence="3" id="KW-1185">Reference proteome</keyword>
<name>A0A5R8MAS6_9FLAO</name>
<reference evidence="2 3" key="1">
    <citation type="journal article" date="2017" name="Int. J. Syst. Evol. Microbiol.">
        <title>Maripseudobacter aurantiacus gen. nov., sp. nov., a novel member of the family Flavobacteriaceae isolated from a sedimentation basin.</title>
        <authorList>
            <person name="Chen C."/>
            <person name="Su Y."/>
            <person name="Tao T."/>
            <person name="Fu G."/>
            <person name="Zhang C."/>
            <person name="Sun C."/>
            <person name="Zhang X."/>
            <person name="Wu M."/>
        </authorList>
    </citation>
    <scope>NUCLEOTIDE SEQUENCE [LARGE SCALE GENOMIC DNA]</scope>
    <source>
        <strain evidence="3">CDA4</strain>
    </source>
</reference>
<dbReference type="Proteomes" id="UP000308382">
    <property type="component" value="Unassembled WGS sequence"/>
</dbReference>
<dbReference type="InterPro" id="IPR027417">
    <property type="entry name" value="P-loop_NTPase"/>
</dbReference>
<evidence type="ECO:0000313" key="2">
    <source>
        <dbReference type="EMBL" id="TLF46610.1"/>
    </source>
</evidence>
<comment type="caution">
    <text evidence="2">The sequence shown here is derived from an EMBL/GenBank/DDBJ whole genome shotgun (WGS) entry which is preliminary data.</text>
</comment>